<evidence type="ECO:0000256" key="1">
    <source>
        <dbReference type="ARBA" id="ARBA00004123"/>
    </source>
</evidence>
<dbReference type="PANTHER" id="PTHR40621:SF7">
    <property type="entry name" value="BZIP DOMAIN-CONTAINING PROTEIN"/>
    <property type="match status" value="1"/>
</dbReference>
<accession>A0A8K0R1W0</accession>
<keyword evidence="6" id="KW-1185">Reference proteome</keyword>
<dbReference type="AlphaFoldDB" id="A0A8K0R1W0"/>
<dbReference type="InterPro" id="IPR050936">
    <property type="entry name" value="AP-1-like"/>
</dbReference>
<dbReference type="GO" id="GO:0090575">
    <property type="term" value="C:RNA polymerase II transcription regulator complex"/>
    <property type="evidence" value="ECO:0007669"/>
    <property type="project" value="TreeGrafter"/>
</dbReference>
<feature type="region of interest" description="Disordered" evidence="3">
    <location>
        <begin position="1"/>
        <end position="133"/>
    </location>
</feature>
<comment type="caution">
    <text evidence="5">The sequence shown here is derived from an EMBL/GenBank/DDBJ whole genome shotgun (WGS) entry which is preliminary data.</text>
</comment>
<protein>
    <recommendedName>
        <fullName evidence="4">BZIP domain-containing protein</fullName>
    </recommendedName>
</protein>
<feature type="domain" description="BZIP" evidence="4">
    <location>
        <begin position="99"/>
        <end position="114"/>
    </location>
</feature>
<dbReference type="PROSITE" id="PS00036">
    <property type="entry name" value="BZIP_BASIC"/>
    <property type="match status" value="1"/>
</dbReference>
<gene>
    <name evidence="5" type="ORF">FB567DRAFT_533129</name>
</gene>
<keyword evidence="2" id="KW-0539">Nucleus</keyword>
<evidence type="ECO:0000313" key="5">
    <source>
        <dbReference type="EMBL" id="KAH7079691.1"/>
    </source>
</evidence>
<dbReference type="EMBL" id="JAGMVJ010000016">
    <property type="protein sequence ID" value="KAH7079691.1"/>
    <property type="molecule type" value="Genomic_DNA"/>
</dbReference>
<sequence>MSATGSPSDSYSVESPAASPLSATAPKSLAAKSSRRSSIRPLVPDDKPRALAIPLATASPTQAASGPSPCGGGPASRNYGVPSRPKPGRKPATDEPQTKRKAQNRESQRAFRARKAAKVQELATQVESGKQQHQEEVNSLLMRIDNLEQRLKQTEEAYHATSKRCDYWKEQFENLRDNGATSGTTMIEPPSAQLSSYPAMMMTPDASNESPGPTDYRTPDASTSFLCGRCRPDHCECIEETLAAHAQDPPFMEAVALPRRRGATPMQDVQMQVAKVEDPSELEIDFTSAFAKPAPAIDFMGDGEHQTCGFCTRPDNCFCRDESIRNGADGGASLSQVTSGSSAKSATASAPVKGMPGSCDACQQNPEQKAWCQRVAQLRGEATPPLSRRNSARSNSLDIMEPKINSTIDRFSQKSSAIPGIRSVGCTETYKLFDGRVPMDVDHPEWRQLRPIQPTSSGPRRDTIMSMEPGTYSAMEVDVGSILTTLQHSRAPLEPRPSDGPHATIVKKAEELRRSTLSPAASAQSQNDLAVVSAFNMDTTP</sequence>
<dbReference type="CDD" id="cd14688">
    <property type="entry name" value="bZIP_YAP"/>
    <property type="match status" value="1"/>
</dbReference>
<proteinExistence type="predicted"/>
<dbReference type="GO" id="GO:0001228">
    <property type="term" value="F:DNA-binding transcription activator activity, RNA polymerase II-specific"/>
    <property type="evidence" value="ECO:0007669"/>
    <property type="project" value="TreeGrafter"/>
</dbReference>
<comment type="subcellular location">
    <subcellularLocation>
        <location evidence="1">Nucleus</location>
    </subcellularLocation>
</comment>
<reference evidence="5" key="1">
    <citation type="journal article" date="2021" name="Nat. Commun.">
        <title>Genetic determinants of endophytism in the Arabidopsis root mycobiome.</title>
        <authorList>
            <person name="Mesny F."/>
            <person name="Miyauchi S."/>
            <person name="Thiergart T."/>
            <person name="Pickel B."/>
            <person name="Atanasova L."/>
            <person name="Karlsson M."/>
            <person name="Huettel B."/>
            <person name="Barry K.W."/>
            <person name="Haridas S."/>
            <person name="Chen C."/>
            <person name="Bauer D."/>
            <person name="Andreopoulos W."/>
            <person name="Pangilinan J."/>
            <person name="LaButti K."/>
            <person name="Riley R."/>
            <person name="Lipzen A."/>
            <person name="Clum A."/>
            <person name="Drula E."/>
            <person name="Henrissat B."/>
            <person name="Kohler A."/>
            <person name="Grigoriev I.V."/>
            <person name="Martin F.M."/>
            <person name="Hacquard S."/>
        </authorList>
    </citation>
    <scope>NUCLEOTIDE SEQUENCE</scope>
    <source>
        <strain evidence="5">MPI-SDFR-AT-0120</strain>
    </source>
</reference>
<dbReference type="SMART" id="SM00338">
    <property type="entry name" value="BRLZ"/>
    <property type="match status" value="1"/>
</dbReference>
<dbReference type="InterPro" id="IPR046347">
    <property type="entry name" value="bZIP_sf"/>
</dbReference>
<dbReference type="Proteomes" id="UP000813461">
    <property type="component" value="Unassembled WGS sequence"/>
</dbReference>
<feature type="compositionally biased region" description="Low complexity" evidence="3">
    <location>
        <begin position="338"/>
        <end position="350"/>
    </location>
</feature>
<dbReference type="GO" id="GO:0000976">
    <property type="term" value="F:transcription cis-regulatory region binding"/>
    <property type="evidence" value="ECO:0007669"/>
    <property type="project" value="InterPro"/>
</dbReference>
<dbReference type="OrthoDB" id="5374328at2759"/>
<dbReference type="SUPFAM" id="SSF57959">
    <property type="entry name" value="Leucine zipper domain"/>
    <property type="match status" value="1"/>
</dbReference>
<name>A0A8K0R1W0_9PLEO</name>
<feature type="compositionally biased region" description="Basic and acidic residues" evidence="3">
    <location>
        <begin position="91"/>
        <end position="109"/>
    </location>
</feature>
<feature type="compositionally biased region" description="Low complexity" evidence="3">
    <location>
        <begin position="15"/>
        <end position="32"/>
    </location>
</feature>
<evidence type="ECO:0000259" key="4">
    <source>
        <dbReference type="PROSITE" id="PS00036"/>
    </source>
</evidence>
<evidence type="ECO:0000313" key="6">
    <source>
        <dbReference type="Proteomes" id="UP000813461"/>
    </source>
</evidence>
<dbReference type="InterPro" id="IPR004827">
    <property type="entry name" value="bZIP"/>
</dbReference>
<evidence type="ECO:0000256" key="3">
    <source>
        <dbReference type="SAM" id="MobiDB-lite"/>
    </source>
</evidence>
<dbReference type="Gene3D" id="1.20.5.170">
    <property type="match status" value="1"/>
</dbReference>
<feature type="region of interest" description="Disordered" evidence="3">
    <location>
        <begin position="330"/>
        <end position="355"/>
    </location>
</feature>
<evidence type="ECO:0000256" key="2">
    <source>
        <dbReference type="ARBA" id="ARBA00023242"/>
    </source>
</evidence>
<feature type="compositionally biased region" description="Polar residues" evidence="3">
    <location>
        <begin position="1"/>
        <end position="13"/>
    </location>
</feature>
<organism evidence="5 6">
    <name type="scientific">Paraphoma chrysanthemicola</name>
    <dbReference type="NCBI Taxonomy" id="798071"/>
    <lineage>
        <taxon>Eukaryota</taxon>
        <taxon>Fungi</taxon>
        <taxon>Dikarya</taxon>
        <taxon>Ascomycota</taxon>
        <taxon>Pezizomycotina</taxon>
        <taxon>Dothideomycetes</taxon>
        <taxon>Pleosporomycetidae</taxon>
        <taxon>Pleosporales</taxon>
        <taxon>Pleosporineae</taxon>
        <taxon>Phaeosphaeriaceae</taxon>
        <taxon>Paraphoma</taxon>
    </lineage>
</organism>
<dbReference type="PANTHER" id="PTHR40621">
    <property type="entry name" value="TRANSCRIPTION FACTOR KAPC-RELATED"/>
    <property type="match status" value="1"/>
</dbReference>